<reference evidence="2 3" key="1">
    <citation type="journal article" date="2020" name="Mol. Biol. Evol.">
        <title>Distinct Expression and Methylation Patterns for Genes with Different Fates following a Single Whole-Genome Duplication in Flowering Plants.</title>
        <authorList>
            <person name="Shi T."/>
            <person name="Rahmani R.S."/>
            <person name="Gugger P.F."/>
            <person name="Wang M."/>
            <person name="Li H."/>
            <person name="Zhang Y."/>
            <person name="Li Z."/>
            <person name="Wang Q."/>
            <person name="Van de Peer Y."/>
            <person name="Marchal K."/>
            <person name="Chen J."/>
        </authorList>
    </citation>
    <scope>NUCLEOTIDE SEQUENCE [LARGE SCALE GENOMIC DNA]</scope>
    <source>
        <tissue evidence="2">Leaf</tissue>
    </source>
</reference>
<accession>A0A822Y101</accession>
<proteinExistence type="predicted"/>
<gene>
    <name evidence="2" type="ORF">HUJ06_027758</name>
</gene>
<organism evidence="2 3">
    <name type="scientific">Nelumbo nucifera</name>
    <name type="common">Sacred lotus</name>
    <dbReference type="NCBI Taxonomy" id="4432"/>
    <lineage>
        <taxon>Eukaryota</taxon>
        <taxon>Viridiplantae</taxon>
        <taxon>Streptophyta</taxon>
        <taxon>Embryophyta</taxon>
        <taxon>Tracheophyta</taxon>
        <taxon>Spermatophyta</taxon>
        <taxon>Magnoliopsida</taxon>
        <taxon>Proteales</taxon>
        <taxon>Nelumbonaceae</taxon>
        <taxon>Nelumbo</taxon>
    </lineage>
</organism>
<sequence length="125" mass="14068">MVCDISCYPPESVAPVGQQINEDEVPFSGDKRFAADGKILMLVLVILFALFLFFLLLCVYLKRNQSHNRQNGNENDPDYVPPTIWPVQTTSTNCQIYVEKLSPLAEAKDVIVVCDFEPTTKLSIE</sequence>
<dbReference type="EMBL" id="DUZY01000002">
    <property type="protein sequence ID" value="DAD26290.1"/>
    <property type="molecule type" value="Genomic_DNA"/>
</dbReference>
<feature type="transmembrane region" description="Helical" evidence="1">
    <location>
        <begin position="39"/>
        <end position="61"/>
    </location>
</feature>
<evidence type="ECO:0000256" key="1">
    <source>
        <dbReference type="SAM" id="Phobius"/>
    </source>
</evidence>
<evidence type="ECO:0000313" key="3">
    <source>
        <dbReference type="Proteomes" id="UP000607653"/>
    </source>
</evidence>
<keyword evidence="1" id="KW-0812">Transmembrane</keyword>
<comment type="caution">
    <text evidence="2">The sequence shown here is derived from an EMBL/GenBank/DDBJ whole genome shotgun (WGS) entry which is preliminary data.</text>
</comment>
<keyword evidence="1" id="KW-1133">Transmembrane helix</keyword>
<name>A0A822Y101_NELNU</name>
<dbReference type="Proteomes" id="UP000607653">
    <property type="component" value="Unassembled WGS sequence"/>
</dbReference>
<evidence type="ECO:0000313" key="2">
    <source>
        <dbReference type="EMBL" id="DAD26290.1"/>
    </source>
</evidence>
<keyword evidence="3" id="KW-1185">Reference proteome</keyword>
<keyword evidence="1" id="KW-0472">Membrane</keyword>
<protein>
    <submittedName>
        <fullName evidence="2">Uncharacterized protein</fullName>
    </submittedName>
</protein>
<dbReference type="AlphaFoldDB" id="A0A822Y101"/>